<proteinExistence type="predicted"/>
<dbReference type="Gene3D" id="1.10.1740.10">
    <property type="match status" value="1"/>
</dbReference>
<reference evidence="8 9" key="1">
    <citation type="submission" date="2019-02" db="EMBL/GenBank/DDBJ databases">
        <title>Planctomycetal bacteria perform biofilm scaping via a novel small molecule.</title>
        <authorList>
            <person name="Jeske O."/>
            <person name="Boedeker C."/>
            <person name="Wiegand S."/>
            <person name="Breitling P."/>
            <person name="Kallscheuer N."/>
            <person name="Jogler M."/>
            <person name="Rohde M."/>
            <person name="Petersen J."/>
            <person name="Medema M.H."/>
            <person name="Surup F."/>
            <person name="Jogler C."/>
        </authorList>
    </citation>
    <scope>NUCLEOTIDE SEQUENCE [LARGE SCALE GENOMIC DNA]</scope>
    <source>
        <strain evidence="8 9">Mal15</strain>
    </source>
</reference>
<feature type="region of interest" description="Disordered" evidence="5">
    <location>
        <begin position="1"/>
        <end position="25"/>
    </location>
</feature>
<dbReference type="SUPFAM" id="SSF88659">
    <property type="entry name" value="Sigma3 and sigma4 domains of RNA polymerase sigma factors"/>
    <property type="match status" value="1"/>
</dbReference>
<keyword evidence="1" id="KW-0805">Transcription regulation</keyword>
<evidence type="ECO:0000313" key="9">
    <source>
        <dbReference type="Proteomes" id="UP000321353"/>
    </source>
</evidence>
<evidence type="ECO:0000256" key="5">
    <source>
        <dbReference type="SAM" id="MobiDB-lite"/>
    </source>
</evidence>
<gene>
    <name evidence="8" type="primary">sigD_2</name>
    <name evidence="8" type="ORF">Mal15_24970</name>
</gene>
<dbReference type="GO" id="GO:0016987">
    <property type="term" value="F:sigma factor activity"/>
    <property type="evidence" value="ECO:0007669"/>
    <property type="project" value="UniProtKB-KW"/>
</dbReference>
<dbReference type="NCBIfam" id="TIGR02937">
    <property type="entry name" value="sigma70-ECF"/>
    <property type="match status" value="1"/>
</dbReference>
<dbReference type="EMBL" id="CP036264">
    <property type="protein sequence ID" value="QEF98445.1"/>
    <property type="molecule type" value="Genomic_DNA"/>
</dbReference>
<dbReference type="KEGG" id="smam:Mal15_24970"/>
<dbReference type="PANTHER" id="PTHR30385">
    <property type="entry name" value="SIGMA FACTOR F FLAGELLAR"/>
    <property type="match status" value="1"/>
</dbReference>
<dbReference type="InterPro" id="IPR007627">
    <property type="entry name" value="RNA_pol_sigma70_r2"/>
</dbReference>
<dbReference type="InterPro" id="IPR013324">
    <property type="entry name" value="RNA_pol_sigma_r3/r4-like"/>
</dbReference>
<dbReference type="Gene3D" id="1.20.140.160">
    <property type="match status" value="1"/>
</dbReference>
<dbReference type="SUPFAM" id="SSF88946">
    <property type="entry name" value="Sigma2 domain of RNA polymerase sigma factors"/>
    <property type="match status" value="1"/>
</dbReference>
<accession>A0A5B9MFR9</accession>
<keyword evidence="4" id="KW-0804">Transcription</keyword>
<dbReference type="InterPro" id="IPR014284">
    <property type="entry name" value="RNA_pol_sigma-70_dom"/>
</dbReference>
<dbReference type="InterPro" id="IPR007630">
    <property type="entry name" value="RNA_pol_sigma70_r4"/>
</dbReference>
<organism evidence="8 9">
    <name type="scientific">Stieleria maiorica</name>
    <dbReference type="NCBI Taxonomy" id="2795974"/>
    <lineage>
        <taxon>Bacteria</taxon>
        <taxon>Pseudomonadati</taxon>
        <taxon>Planctomycetota</taxon>
        <taxon>Planctomycetia</taxon>
        <taxon>Pirellulales</taxon>
        <taxon>Pirellulaceae</taxon>
        <taxon>Stieleria</taxon>
    </lineage>
</organism>
<dbReference type="PANTHER" id="PTHR30385:SF7">
    <property type="entry name" value="RNA POLYMERASE SIGMA FACTOR FLIA"/>
    <property type="match status" value="1"/>
</dbReference>
<dbReference type="Pfam" id="PF04542">
    <property type="entry name" value="Sigma70_r2"/>
    <property type="match status" value="1"/>
</dbReference>
<evidence type="ECO:0000256" key="2">
    <source>
        <dbReference type="ARBA" id="ARBA00023082"/>
    </source>
</evidence>
<keyword evidence="3" id="KW-0238">DNA-binding</keyword>
<name>A0A5B9MFR9_9BACT</name>
<feature type="domain" description="RNA polymerase sigma-70 region 4" evidence="7">
    <location>
        <begin position="193"/>
        <end position="238"/>
    </location>
</feature>
<evidence type="ECO:0000256" key="3">
    <source>
        <dbReference type="ARBA" id="ARBA00023125"/>
    </source>
</evidence>
<dbReference type="GO" id="GO:0003677">
    <property type="term" value="F:DNA binding"/>
    <property type="evidence" value="ECO:0007669"/>
    <property type="project" value="UniProtKB-KW"/>
</dbReference>
<sequence length="248" mass="27527">MELFRSGIVNAQSSDESSAGGESPADLINEAQGLVHSLAMRVHRSLPIPMDLDDLIAYGQLGLAEAAQKFDPDCGTRFTTFAYYRVRGAIYDGVSKMNWTSRARLRRLRFRDMAEDVLRSESSQGENADEKSNSSEDADWLGKMTERLAIVYLASGDEDSESNVLAQAADQHEIPSKVVANREMQTTLRKLVDELPNDAKRLISTIYFEGFSLTEAAERVGISKSWASRIHAKSLDQMAQSLRRSGND</sequence>
<evidence type="ECO:0000313" key="8">
    <source>
        <dbReference type="EMBL" id="QEF98445.1"/>
    </source>
</evidence>
<keyword evidence="9" id="KW-1185">Reference proteome</keyword>
<protein>
    <submittedName>
        <fullName evidence="8">RNA polymerase sigma-D factor</fullName>
    </submittedName>
</protein>
<dbReference type="Pfam" id="PF04545">
    <property type="entry name" value="Sigma70_r4"/>
    <property type="match status" value="1"/>
</dbReference>
<keyword evidence="2" id="KW-0731">Sigma factor</keyword>
<evidence type="ECO:0000259" key="7">
    <source>
        <dbReference type="Pfam" id="PF04545"/>
    </source>
</evidence>
<dbReference type="InterPro" id="IPR013325">
    <property type="entry name" value="RNA_pol_sigma_r2"/>
</dbReference>
<dbReference type="GO" id="GO:0006352">
    <property type="term" value="P:DNA-templated transcription initiation"/>
    <property type="evidence" value="ECO:0007669"/>
    <property type="project" value="InterPro"/>
</dbReference>
<evidence type="ECO:0000256" key="1">
    <source>
        <dbReference type="ARBA" id="ARBA00023015"/>
    </source>
</evidence>
<dbReference type="AlphaFoldDB" id="A0A5B9MFR9"/>
<evidence type="ECO:0000256" key="4">
    <source>
        <dbReference type="ARBA" id="ARBA00023163"/>
    </source>
</evidence>
<dbReference type="Proteomes" id="UP000321353">
    <property type="component" value="Chromosome"/>
</dbReference>
<feature type="domain" description="RNA polymerase sigma-70 region 2" evidence="6">
    <location>
        <begin position="27"/>
        <end position="99"/>
    </location>
</feature>
<evidence type="ECO:0000259" key="6">
    <source>
        <dbReference type="Pfam" id="PF04542"/>
    </source>
</evidence>